<evidence type="ECO:0000313" key="2">
    <source>
        <dbReference type="WBParaSite" id="jg12580"/>
    </source>
</evidence>
<reference evidence="2" key="1">
    <citation type="submission" date="2022-11" db="UniProtKB">
        <authorList>
            <consortium name="WormBaseParasite"/>
        </authorList>
    </citation>
    <scope>IDENTIFICATION</scope>
</reference>
<keyword evidence="1" id="KW-1185">Reference proteome</keyword>
<dbReference type="AlphaFoldDB" id="A0A915CUP4"/>
<proteinExistence type="predicted"/>
<dbReference type="Gene3D" id="3.30.760.10">
    <property type="entry name" value="RNA Cap, Translation Initiation Factor Eif4e"/>
    <property type="match status" value="1"/>
</dbReference>
<evidence type="ECO:0000313" key="1">
    <source>
        <dbReference type="Proteomes" id="UP000887574"/>
    </source>
</evidence>
<dbReference type="InterPro" id="IPR023398">
    <property type="entry name" value="TIF_eIF4e-like"/>
</dbReference>
<protein>
    <submittedName>
        <fullName evidence="2">Uncharacterized protein</fullName>
    </submittedName>
</protein>
<dbReference type="WBParaSite" id="jg12580">
    <property type="protein sequence ID" value="jg12580"/>
    <property type="gene ID" value="jg12580"/>
</dbReference>
<accession>A0A915CUP4</accession>
<dbReference type="Proteomes" id="UP000887574">
    <property type="component" value="Unplaced"/>
</dbReference>
<organism evidence="1 2">
    <name type="scientific">Ditylenchus dipsaci</name>
    <dbReference type="NCBI Taxonomy" id="166011"/>
    <lineage>
        <taxon>Eukaryota</taxon>
        <taxon>Metazoa</taxon>
        <taxon>Ecdysozoa</taxon>
        <taxon>Nematoda</taxon>
        <taxon>Chromadorea</taxon>
        <taxon>Rhabditida</taxon>
        <taxon>Tylenchina</taxon>
        <taxon>Tylenchomorpha</taxon>
        <taxon>Sphaerularioidea</taxon>
        <taxon>Anguinidae</taxon>
        <taxon>Anguininae</taxon>
        <taxon>Ditylenchus</taxon>
    </lineage>
</organism>
<name>A0A915CUP4_9BILA</name>
<sequence length="319" mass="37251">MSVMYLKLDRLESVYHRMVMMLYTRLPRDKLAEYLGGLELLADDRQKTFFKIDLDILVPPKQMNLQDWLIVSITMKSSEKKSIDLFINLFYINFPHKTYVNQKTEDTFVASGNSSGRPMNALEMTAYKRLSAFLKHNQDIVVECAQEFRSETRSAETVVDVMIGLARKYEVYGGHWLCFFGGPDKNKYEQIFDYLLNAFCTTQIQFYSNRFNAKLSSENIIISFGNAKTMAAIDPTIMKYRNSMDEQDEEVRKVRQSLDKIYNPQVLGNLCMKYKPDIVSNCCIQRNSMLRPTVYTRNYNKRYEQYVTSTSHQSETTNS</sequence>